<dbReference type="Proteomes" id="UP000541425">
    <property type="component" value="Unassembled WGS sequence"/>
</dbReference>
<keyword evidence="1" id="KW-0812">Transmembrane</keyword>
<organism evidence="2 3">
    <name type="scientific">Alloprevotella rava</name>
    <dbReference type="NCBI Taxonomy" id="671218"/>
    <lineage>
        <taxon>Bacteria</taxon>
        <taxon>Pseudomonadati</taxon>
        <taxon>Bacteroidota</taxon>
        <taxon>Bacteroidia</taxon>
        <taxon>Bacteroidales</taxon>
        <taxon>Prevotellaceae</taxon>
        <taxon>Alloprevotella</taxon>
    </lineage>
</organism>
<evidence type="ECO:0000313" key="3">
    <source>
        <dbReference type="Proteomes" id="UP000541425"/>
    </source>
</evidence>
<feature type="transmembrane region" description="Helical" evidence="1">
    <location>
        <begin position="25"/>
        <end position="48"/>
    </location>
</feature>
<dbReference type="AlphaFoldDB" id="A0A7W5YEL4"/>
<evidence type="ECO:0008006" key="4">
    <source>
        <dbReference type="Google" id="ProtNLM"/>
    </source>
</evidence>
<reference evidence="2 3" key="1">
    <citation type="submission" date="2020-08" db="EMBL/GenBank/DDBJ databases">
        <title>Genomic Encyclopedia of Type Strains, Phase IV (KMG-IV): sequencing the most valuable type-strain genomes for metagenomic binning, comparative biology and taxonomic classification.</title>
        <authorList>
            <person name="Goeker M."/>
        </authorList>
    </citation>
    <scope>NUCLEOTIDE SEQUENCE [LARGE SCALE GENOMIC DNA]</scope>
    <source>
        <strain evidence="2 3">DSM 22548</strain>
    </source>
</reference>
<feature type="transmembrane region" description="Helical" evidence="1">
    <location>
        <begin position="79"/>
        <end position="96"/>
    </location>
</feature>
<evidence type="ECO:0000256" key="1">
    <source>
        <dbReference type="SAM" id="Phobius"/>
    </source>
</evidence>
<dbReference type="InterPro" id="IPR032531">
    <property type="entry name" value="DUF4956"/>
</dbReference>
<sequence length="230" mass="26695">MTLLTNISELLRPLSPDETFEGIELIKLCLSFGLNFLMVWIICHFLYYPKGRRRDYYFTFILLSVAIFMMIYLMNGSQMEIGAALGLFAVFGILRYRTESVPIREMTYLFYLVAISVVNGSTDHMDLLEKLMANVIFLSVVWGAERFALQRKVGCKYVKYDNIKLITPDKSQELKADLEERLGVKVQRVEVGAVDFIKDMTMLRVYYIDNSNRLKTVDHMTNLKDDNAFE</sequence>
<dbReference type="RefSeq" id="WP_183697904.1">
    <property type="nucleotide sequence ID" value="NZ_JACICA010000014.1"/>
</dbReference>
<accession>A0A7W5YEL4</accession>
<feature type="transmembrane region" description="Helical" evidence="1">
    <location>
        <begin position="55"/>
        <end position="73"/>
    </location>
</feature>
<proteinExistence type="predicted"/>
<name>A0A7W5YEL4_9BACT</name>
<protein>
    <recommendedName>
        <fullName evidence="4">DUF4956 domain-containing protein</fullName>
    </recommendedName>
</protein>
<gene>
    <name evidence="2" type="ORF">FHS60_002000</name>
</gene>
<comment type="caution">
    <text evidence="2">The sequence shown here is derived from an EMBL/GenBank/DDBJ whole genome shotgun (WGS) entry which is preliminary data.</text>
</comment>
<keyword evidence="1" id="KW-0472">Membrane</keyword>
<dbReference type="Pfam" id="PF16316">
    <property type="entry name" value="DUF4956"/>
    <property type="match status" value="1"/>
</dbReference>
<dbReference type="EMBL" id="JACICA010000014">
    <property type="protein sequence ID" value="MBB3703509.1"/>
    <property type="molecule type" value="Genomic_DNA"/>
</dbReference>
<evidence type="ECO:0000313" key="2">
    <source>
        <dbReference type="EMBL" id="MBB3703509.1"/>
    </source>
</evidence>
<keyword evidence="1" id="KW-1133">Transmembrane helix</keyword>